<dbReference type="Proteomes" id="UP001301769">
    <property type="component" value="Unassembled WGS sequence"/>
</dbReference>
<name>A0AAN6Y7B9_9PEZI</name>
<protein>
    <submittedName>
        <fullName evidence="3">Uncharacterized protein</fullName>
    </submittedName>
</protein>
<feature type="compositionally biased region" description="Polar residues" evidence="1">
    <location>
        <begin position="410"/>
        <end position="427"/>
    </location>
</feature>
<feature type="transmembrane region" description="Helical" evidence="2">
    <location>
        <begin position="252"/>
        <end position="274"/>
    </location>
</feature>
<keyword evidence="2" id="KW-0472">Membrane</keyword>
<feature type="transmembrane region" description="Helical" evidence="2">
    <location>
        <begin position="363"/>
        <end position="381"/>
    </location>
</feature>
<evidence type="ECO:0000313" key="3">
    <source>
        <dbReference type="EMBL" id="KAK4210777.1"/>
    </source>
</evidence>
<keyword evidence="2" id="KW-0812">Transmembrane</keyword>
<feature type="compositionally biased region" description="Basic and acidic residues" evidence="1">
    <location>
        <begin position="399"/>
        <end position="409"/>
    </location>
</feature>
<dbReference type="PANTHER" id="PTHR37577:SF1">
    <property type="entry name" value="INTEGRAL MEMBRANE PROTEIN"/>
    <property type="match status" value="1"/>
</dbReference>
<evidence type="ECO:0000313" key="4">
    <source>
        <dbReference type="Proteomes" id="UP001301769"/>
    </source>
</evidence>
<feature type="region of interest" description="Disordered" evidence="1">
    <location>
        <begin position="463"/>
        <end position="508"/>
    </location>
</feature>
<organism evidence="3 4">
    <name type="scientific">Rhypophila decipiens</name>
    <dbReference type="NCBI Taxonomy" id="261697"/>
    <lineage>
        <taxon>Eukaryota</taxon>
        <taxon>Fungi</taxon>
        <taxon>Dikarya</taxon>
        <taxon>Ascomycota</taxon>
        <taxon>Pezizomycotina</taxon>
        <taxon>Sordariomycetes</taxon>
        <taxon>Sordariomycetidae</taxon>
        <taxon>Sordariales</taxon>
        <taxon>Naviculisporaceae</taxon>
        <taxon>Rhypophila</taxon>
    </lineage>
</organism>
<keyword evidence="2" id="KW-1133">Transmembrane helix</keyword>
<feature type="transmembrane region" description="Helical" evidence="2">
    <location>
        <begin position="49"/>
        <end position="77"/>
    </location>
</feature>
<dbReference type="AlphaFoldDB" id="A0AAN6Y7B9"/>
<accession>A0AAN6Y7B9</accession>
<dbReference type="PANTHER" id="PTHR37577">
    <property type="entry name" value="INTEGRAL MEMBRANE PROTEIN"/>
    <property type="match status" value="1"/>
</dbReference>
<feature type="transmembrane region" description="Helical" evidence="2">
    <location>
        <begin position="304"/>
        <end position="324"/>
    </location>
</feature>
<gene>
    <name evidence="3" type="ORF">QBC37DRAFT_390234</name>
</gene>
<keyword evidence="4" id="KW-1185">Reference proteome</keyword>
<evidence type="ECO:0000256" key="1">
    <source>
        <dbReference type="SAM" id="MobiDB-lite"/>
    </source>
</evidence>
<feature type="compositionally biased region" description="Polar residues" evidence="1">
    <location>
        <begin position="477"/>
        <end position="508"/>
    </location>
</feature>
<comment type="caution">
    <text evidence="3">The sequence shown here is derived from an EMBL/GenBank/DDBJ whole genome shotgun (WGS) entry which is preliminary data.</text>
</comment>
<feature type="transmembrane region" description="Helical" evidence="2">
    <location>
        <begin position="170"/>
        <end position="190"/>
    </location>
</feature>
<feature type="region of interest" description="Disordered" evidence="1">
    <location>
        <begin position="399"/>
        <end position="427"/>
    </location>
</feature>
<proteinExistence type="predicted"/>
<reference evidence="3" key="1">
    <citation type="journal article" date="2023" name="Mol. Phylogenet. Evol.">
        <title>Genome-scale phylogeny and comparative genomics of the fungal order Sordariales.</title>
        <authorList>
            <person name="Hensen N."/>
            <person name="Bonometti L."/>
            <person name="Westerberg I."/>
            <person name="Brannstrom I.O."/>
            <person name="Guillou S."/>
            <person name="Cros-Aarteil S."/>
            <person name="Calhoun S."/>
            <person name="Haridas S."/>
            <person name="Kuo A."/>
            <person name="Mondo S."/>
            <person name="Pangilinan J."/>
            <person name="Riley R."/>
            <person name="LaButti K."/>
            <person name="Andreopoulos B."/>
            <person name="Lipzen A."/>
            <person name="Chen C."/>
            <person name="Yan M."/>
            <person name="Daum C."/>
            <person name="Ng V."/>
            <person name="Clum A."/>
            <person name="Steindorff A."/>
            <person name="Ohm R.A."/>
            <person name="Martin F."/>
            <person name="Silar P."/>
            <person name="Natvig D.O."/>
            <person name="Lalanne C."/>
            <person name="Gautier V."/>
            <person name="Ament-Velasquez S.L."/>
            <person name="Kruys A."/>
            <person name="Hutchinson M.I."/>
            <person name="Powell A.J."/>
            <person name="Barry K."/>
            <person name="Miller A.N."/>
            <person name="Grigoriev I.V."/>
            <person name="Debuchy R."/>
            <person name="Gladieux P."/>
            <person name="Hiltunen Thoren M."/>
            <person name="Johannesson H."/>
        </authorList>
    </citation>
    <scope>NUCLEOTIDE SEQUENCE</scope>
    <source>
        <strain evidence="3">PSN293</strain>
    </source>
</reference>
<dbReference type="EMBL" id="MU858166">
    <property type="protein sequence ID" value="KAK4210777.1"/>
    <property type="molecule type" value="Genomic_DNA"/>
</dbReference>
<dbReference type="InterPro" id="IPR053018">
    <property type="entry name" value="Elsinochrome_Biosynth-Asso"/>
</dbReference>
<evidence type="ECO:0000256" key="2">
    <source>
        <dbReference type="SAM" id="Phobius"/>
    </source>
</evidence>
<reference evidence="3" key="2">
    <citation type="submission" date="2023-05" db="EMBL/GenBank/DDBJ databases">
        <authorList>
            <consortium name="Lawrence Berkeley National Laboratory"/>
            <person name="Steindorff A."/>
            <person name="Hensen N."/>
            <person name="Bonometti L."/>
            <person name="Westerberg I."/>
            <person name="Brannstrom I.O."/>
            <person name="Guillou S."/>
            <person name="Cros-Aarteil S."/>
            <person name="Calhoun S."/>
            <person name="Haridas S."/>
            <person name="Kuo A."/>
            <person name="Mondo S."/>
            <person name="Pangilinan J."/>
            <person name="Riley R."/>
            <person name="Labutti K."/>
            <person name="Andreopoulos B."/>
            <person name="Lipzen A."/>
            <person name="Chen C."/>
            <person name="Yanf M."/>
            <person name="Daum C."/>
            <person name="Ng V."/>
            <person name="Clum A."/>
            <person name="Ohm R."/>
            <person name="Martin F."/>
            <person name="Silar P."/>
            <person name="Natvig D."/>
            <person name="Lalanne C."/>
            <person name="Gautier V."/>
            <person name="Ament-Velasquez S.L."/>
            <person name="Kruys A."/>
            <person name="Hutchinson M.I."/>
            <person name="Powell A.J."/>
            <person name="Barry K."/>
            <person name="Miller A.N."/>
            <person name="Grigoriev I.V."/>
            <person name="Debuchy R."/>
            <person name="Gladieux P."/>
            <person name="Thoren M.H."/>
            <person name="Johannesson H."/>
        </authorList>
    </citation>
    <scope>NUCLEOTIDE SEQUENCE</scope>
    <source>
        <strain evidence="3">PSN293</strain>
    </source>
</reference>
<sequence>MARYVNPEICARDYGVPLNCTIEYLDSQNKTVASLGGTFPGGFDGDPDIAGIGVLGAFVTVTIFSVILSIGNTLWWISKNVLHWKSRLSVEEKSEKKWQISVSGFFETLVLTCSDQQIFTGGAYAITLRYAKACSISAYHYNIVTNMLLFTCATHLMAVTIAKHYWQHPYIAALRIGITALVYFITGLILSNQNSSGVNFPTRVPRPGDQYSTMLLPAACFQSGQAGLARDIQNAFNAKDVSTFFSNQIPGFTQYLVMCMFYIIAVMVSVGRFVRRGADHDGRRKRFLEWFKRTFSILFRARRFFYLLFAVYLCGGVAIASWTVQGSFRYIYDLREWVRNSSWISRDMNEKVNEDDPATFGQLVPLLLISLTVFSFLHLLAERLSVKRRRARMLEEMEKKYHHPSDSQDGKATQLHTNTGYFDQPPTLSLDKSTGIGFAVTDLGNMTPETPPSNRRTAPVPVYAQSFQPPQPPHLQARSQTWGSNMTTGTTATQNSNRSVSYSRPHNGSQTFVAQNQQQQAPPPQSDVITPVPSVQVMQSPAQGQFQPAFTTPTAAGGYTVIYTATPPASSANVIHTAPSGGMGPTATPGYSNGLMQ</sequence>